<proteinExistence type="predicted"/>
<protein>
    <submittedName>
        <fullName evidence="1">Uncharacterized protein</fullName>
    </submittedName>
</protein>
<sequence length="171" mass="19708">MFNKNELVSVYESALATLIEQRTGELKFYVIQEAFSHMSLSVAFWHYDMYWNLWEKPGKSFTKHDKVSNGEFIILSDFEKGSASIKALRDIFSSWEDDGLVENEDENMELLIKLAHEALARALNSARVKSLLLDIFSENEQLSEMPFQELVRVEDVDGHFDINFMAGEVNS</sequence>
<dbReference type="KEGG" id="tvd:SG34_013685"/>
<keyword evidence="2" id="KW-1185">Reference proteome</keyword>
<reference evidence="1 2" key="2">
    <citation type="journal article" date="2022" name="Mar. Drugs">
        <title>Bioassay-Guided Fractionation Leads to the Detection of Cholic Acid Generated by the Rare Thalassomonas sp.</title>
        <authorList>
            <person name="Pheiffer F."/>
            <person name="Schneider Y.K."/>
            <person name="Hansen E.H."/>
            <person name="Andersen J.H."/>
            <person name="Isaksson J."/>
            <person name="Busche T."/>
            <person name="R C."/>
            <person name="Kalinowski J."/>
            <person name="Zyl L.V."/>
            <person name="Trindade M."/>
        </authorList>
    </citation>
    <scope>NUCLEOTIDE SEQUENCE [LARGE SCALE GENOMIC DNA]</scope>
    <source>
        <strain evidence="1 2">XOM25</strain>
    </source>
</reference>
<evidence type="ECO:0000313" key="2">
    <source>
        <dbReference type="Proteomes" id="UP000032352"/>
    </source>
</evidence>
<organism evidence="1 2">
    <name type="scientific">Thalassomonas viridans</name>
    <dbReference type="NCBI Taxonomy" id="137584"/>
    <lineage>
        <taxon>Bacteria</taxon>
        <taxon>Pseudomonadati</taxon>
        <taxon>Pseudomonadota</taxon>
        <taxon>Gammaproteobacteria</taxon>
        <taxon>Alteromonadales</taxon>
        <taxon>Colwelliaceae</taxon>
        <taxon>Thalassomonas</taxon>
    </lineage>
</organism>
<dbReference type="AlphaFoldDB" id="A0AAE9Z884"/>
<dbReference type="RefSeq" id="WP_044842276.1">
    <property type="nucleotide sequence ID" value="NZ_CP059733.1"/>
</dbReference>
<dbReference type="EMBL" id="CP059733">
    <property type="protein sequence ID" value="WDE07834.1"/>
    <property type="molecule type" value="Genomic_DNA"/>
</dbReference>
<accession>A0AAE9Z884</accession>
<reference evidence="1 2" key="1">
    <citation type="journal article" date="2015" name="Genome Announc.">
        <title>Draft Genome Sequences of Marine Isolates of Thalassomonas viridans and Thalassomonas actiniarum.</title>
        <authorList>
            <person name="Olonade I."/>
            <person name="van Zyl L.J."/>
            <person name="Trindade M."/>
        </authorList>
    </citation>
    <scope>NUCLEOTIDE SEQUENCE [LARGE SCALE GENOMIC DNA]</scope>
    <source>
        <strain evidence="1 2">XOM25</strain>
    </source>
</reference>
<name>A0AAE9Z884_9GAMM</name>
<evidence type="ECO:0000313" key="1">
    <source>
        <dbReference type="EMBL" id="WDE07834.1"/>
    </source>
</evidence>
<gene>
    <name evidence="1" type="ORF">SG34_013685</name>
</gene>
<dbReference type="Proteomes" id="UP000032352">
    <property type="component" value="Chromosome"/>
</dbReference>